<reference evidence="1 2" key="1">
    <citation type="submission" date="2019-03" db="EMBL/GenBank/DDBJ databases">
        <title>Sequencing 23 genomes of Wallemia ichthyophaga.</title>
        <authorList>
            <person name="Gostincar C."/>
        </authorList>
    </citation>
    <scope>NUCLEOTIDE SEQUENCE [LARGE SCALE GENOMIC DNA]</scope>
    <source>
        <strain evidence="1 2">EXF-8621</strain>
    </source>
</reference>
<dbReference type="Pfam" id="PF10294">
    <property type="entry name" value="Methyltransf_16"/>
    <property type="match status" value="1"/>
</dbReference>
<name>A0A4T0F124_WALIC</name>
<dbReference type="Proteomes" id="UP000306954">
    <property type="component" value="Unassembled WGS sequence"/>
</dbReference>
<dbReference type="InterPro" id="IPR019410">
    <property type="entry name" value="Methyltransf_16"/>
</dbReference>
<dbReference type="PANTHER" id="PTHR14614:SF130">
    <property type="entry name" value="PROTEIN-LYSINE N-METHYLTRANSFERASE EEF2KMT"/>
    <property type="match status" value="1"/>
</dbReference>
<organism evidence="1 2">
    <name type="scientific">Wallemia ichthyophaga</name>
    <dbReference type="NCBI Taxonomy" id="245174"/>
    <lineage>
        <taxon>Eukaryota</taxon>
        <taxon>Fungi</taxon>
        <taxon>Dikarya</taxon>
        <taxon>Basidiomycota</taxon>
        <taxon>Wallemiomycotina</taxon>
        <taxon>Wallemiomycetes</taxon>
        <taxon>Wallemiales</taxon>
        <taxon>Wallemiaceae</taxon>
        <taxon>Wallemia</taxon>
    </lineage>
</organism>
<dbReference type="CDD" id="cd02440">
    <property type="entry name" value="AdoMet_MTases"/>
    <property type="match status" value="1"/>
</dbReference>
<evidence type="ECO:0008006" key="3">
    <source>
        <dbReference type="Google" id="ProtNLM"/>
    </source>
</evidence>
<proteinExistence type="predicted"/>
<dbReference type="EMBL" id="SPOF01000026">
    <property type="protein sequence ID" value="TIB11071.1"/>
    <property type="molecule type" value="Genomic_DNA"/>
</dbReference>
<accession>A0A4T0F124</accession>
<dbReference type="GO" id="GO:0008757">
    <property type="term" value="F:S-adenosylmethionine-dependent methyltransferase activity"/>
    <property type="evidence" value="ECO:0007669"/>
    <property type="project" value="UniProtKB-ARBA"/>
</dbReference>
<dbReference type="PANTHER" id="PTHR14614">
    <property type="entry name" value="HEPATOCELLULAR CARCINOMA-ASSOCIATED ANTIGEN"/>
    <property type="match status" value="1"/>
</dbReference>
<dbReference type="GO" id="GO:0005737">
    <property type="term" value="C:cytoplasm"/>
    <property type="evidence" value="ECO:0007669"/>
    <property type="project" value="TreeGrafter"/>
</dbReference>
<evidence type="ECO:0000313" key="1">
    <source>
        <dbReference type="EMBL" id="TIB11071.1"/>
    </source>
</evidence>
<gene>
    <name evidence="1" type="ORF">E3P90_02595</name>
</gene>
<dbReference type="SUPFAM" id="SSF53335">
    <property type="entry name" value="S-adenosyl-L-methionine-dependent methyltransferases"/>
    <property type="match status" value="1"/>
</dbReference>
<dbReference type="Gene3D" id="3.40.50.150">
    <property type="entry name" value="Vaccinia Virus protein VP39"/>
    <property type="match status" value="1"/>
</dbReference>
<comment type="caution">
    <text evidence="1">The sequence shown here is derived from an EMBL/GenBank/DDBJ whole genome shotgun (WGS) entry which is preliminary data.</text>
</comment>
<protein>
    <recommendedName>
        <fullName evidence="3">Protein FAM86A</fullName>
    </recommendedName>
</protein>
<evidence type="ECO:0000313" key="2">
    <source>
        <dbReference type="Proteomes" id="UP000306954"/>
    </source>
</evidence>
<dbReference type="InterPro" id="IPR029063">
    <property type="entry name" value="SAM-dependent_MTases_sf"/>
</dbReference>
<sequence length="256" mass="29163">MLISKLESVLDGDEMEVRQEIYDAFVDALSLSKCGDGPPQSSYKTYYYNQDPLTLYEDQTTISKGTTGLVTWISAQSMARDIYNPDTKLHKHLASASKVLELGAGCGLVSMVVSKLFNSTVYATDVDENVLQRLERNVNLNNLSTRVVGLDWFNDRDVVTNIIPDVVVAADVVYDDYLFSPLLTILQECLRMNHQCKIYIRGVIRNERTYQKFISMLREDIKHDINIMQIKNECTQIRNPASNNRLNEDMYEVLIG</sequence>
<dbReference type="AlphaFoldDB" id="A0A4T0F124"/>